<evidence type="ECO:0000259" key="2">
    <source>
        <dbReference type="Pfam" id="PF01408"/>
    </source>
</evidence>
<dbReference type="Pfam" id="PF02894">
    <property type="entry name" value="GFO_IDH_MocA_C"/>
    <property type="match status" value="1"/>
</dbReference>
<protein>
    <submittedName>
        <fullName evidence="4">Dehydrogenase</fullName>
    </submittedName>
</protein>
<dbReference type="Pfam" id="PF01408">
    <property type="entry name" value="GFO_IDH_MocA"/>
    <property type="match status" value="1"/>
</dbReference>
<sequence length="349" mass="38734">MVSFGIVGCGRVAEVHAAAISEEKDANLLALCDINDNRLEKMAKDYHVSDTYTSYQDMLNNPRIEVINICTPNGLHAEMAIQAMEKGKHVMIEKPLATTIEDANRIIETAKKFNVKATVVHQNRFNEAVQTTKAALNDGRFGKLCYGTASVRWNREQAYYDQDAWRGTKQMVDGVLMNQAIHTIDLFLWMMGPVKSVYGKTTTQLRDIEMEDVGTAIIEFESGTTGVLDGTGIIYPVDLGAGINLFGEKGTVSIGGSAVNQIKHWRFSRTFEKEEQEMLMTQKENPPSVYGDGHKTIIADFVQSIQQDLAPYVPLEAGLDAVKVILAIYESSKTGKTIYFNHNKAISLL</sequence>
<evidence type="ECO:0000313" key="4">
    <source>
        <dbReference type="EMBL" id="MBM7570336.1"/>
    </source>
</evidence>
<dbReference type="Proteomes" id="UP001296943">
    <property type="component" value="Unassembled WGS sequence"/>
</dbReference>
<evidence type="ECO:0000256" key="1">
    <source>
        <dbReference type="ARBA" id="ARBA00010928"/>
    </source>
</evidence>
<dbReference type="InterPro" id="IPR052515">
    <property type="entry name" value="Gfo/Idh/MocA_Oxidoreductase"/>
</dbReference>
<dbReference type="SUPFAM" id="SSF51735">
    <property type="entry name" value="NAD(P)-binding Rossmann-fold domains"/>
    <property type="match status" value="1"/>
</dbReference>
<dbReference type="PANTHER" id="PTHR43249:SF1">
    <property type="entry name" value="D-GLUCOSIDE 3-DEHYDROGENASE"/>
    <property type="match status" value="1"/>
</dbReference>
<name>A0ABS2MWR1_9BACI</name>
<evidence type="ECO:0000313" key="5">
    <source>
        <dbReference type="Proteomes" id="UP001296943"/>
    </source>
</evidence>
<gene>
    <name evidence="4" type="ORF">JOC48_000814</name>
</gene>
<dbReference type="PANTHER" id="PTHR43249">
    <property type="entry name" value="UDP-N-ACETYL-2-AMINO-2-DEOXY-D-GLUCURONATE OXIDASE"/>
    <property type="match status" value="1"/>
</dbReference>
<proteinExistence type="inferred from homology"/>
<feature type="domain" description="Gfo/Idh/MocA-like oxidoreductase C-terminal" evidence="3">
    <location>
        <begin position="133"/>
        <end position="338"/>
    </location>
</feature>
<keyword evidence="5" id="KW-1185">Reference proteome</keyword>
<dbReference type="Gene3D" id="3.30.360.10">
    <property type="entry name" value="Dihydrodipicolinate Reductase, domain 2"/>
    <property type="match status" value="1"/>
</dbReference>
<accession>A0ABS2MWR1</accession>
<comment type="caution">
    <text evidence="4">The sequence shown here is derived from an EMBL/GenBank/DDBJ whole genome shotgun (WGS) entry which is preliminary data.</text>
</comment>
<organism evidence="4 5">
    <name type="scientific">Aquibacillus albus</name>
    <dbReference type="NCBI Taxonomy" id="1168171"/>
    <lineage>
        <taxon>Bacteria</taxon>
        <taxon>Bacillati</taxon>
        <taxon>Bacillota</taxon>
        <taxon>Bacilli</taxon>
        <taxon>Bacillales</taxon>
        <taxon>Bacillaceae</taxon>
        <taxon>Aquibacillus</taxon>
    </lineage>
</organism>
<dbReference type="InterPro" id="IPR004104">
    <property type="entry name" value="Gfo/Idh/MocA-like_OxRdtase_C"/>
</dbReference>
<dbReference type="Gene3D" id="3.40.50.720">
    <property type="entry name" value="NAD(P)-binding Rossmann-like Domain"/>
    <property type="match status" value="1"/>
</dbReference>
<dbReference type="InterPro" id="IPR000683">
    <property type="entry name" value="Gfo/Idh/MocA-like_OxRdtase_N"/>
</dbReference>
<dbReference type="EMBL" id="JAFBDR010000003">
    <property type="protein sequence ID" value="MBM7570336.1"/>
    <property type="molecule type" value="Genomic_DNA"/>
</dbReference>
<dbReference type="RefSeq" id="WP_204497761.1">
    <property type="nucleotide sequence ID" value="NZ_JAFBDR010000003.1"/>
</dbReference>
<comment type="similarity">
    <text evidence="1">Belongs to the Gfo/Idh/MocA family.</text>
</comment>
<evidence type="ECO:0000259" key="3">
    <source>
        <dbReference type="Pfam" id="PF02894"/>
    </source>
</evidence>
<dbReference type="InterPro" id="IPR036291">
    <property type="entry name" value="NAD(P)-bd_dom_sf"/>
</dbReference>
<feature type="domain" description="Gfo/Idh/MocA-like oxidoreductase N-terminal" evidence="2">
    <location>
        <begin position="3"/>
        <end position="120"/>
    </location>
</feature>
<dbReference type="SUPFAM" id="SSF55347">
    <property type="entry name" value="Glyceraldehyde-3-phosphate dehydrogenase-like, C-terminal domain"/>
    <property type="match status" value="1"/>
</dbReference>
<reference evidence="4 5" key="1">
    <citation type="submission" date="2021-01" db="EMBL/GenBank/DDBJ databases">
        <title>Genomic Encyclopedia of Type Strains, Phase IV (KMG-IV): sequencing the most valuable type-strain genomes for metagenomic binning, comparative biology and taxonomic classification.</title>
        <authorList>
            <person name="Goeker M."/>
        </authorList>
    </citation>
    <scope>NUCLEOTIDE SEQUENCE [LARGE SCALE GENOMIC DNA]</scope>
    <source>
        <strain evidence="4 5">DSM 23711</strain>
    </source>
</reference>